<evidence type="ECO:0000313" key="12">
    <source>
        <dbReference type="EMBL" id="CCI52127.1"/>
    </source>
</evidence>
<accession>A0A077MB87</accession>
<dbReference type="SUPFAM" id="SSF53244">
    <property type="entry name" value="MurD-like peptide ligases, peptide-binding domain"/>
    <property type="match status" value="1"/>
</dbReference>
<comment type="pathway">
    <text evidence="7 8">Cell wall biogenesis; peptidoglycan biosynthesis.</text>
</comment>
<dbReference type="Pfam" id="PF08245">
    <property type="entry name" value="Mur_ligase_M"/>
    <property type="match status" value="1"/>
</dbReference>
<feature type="domain" description="Mur ligase central" evidence="11">
    <location>
        <begin position="140"/>
        <end position="334"/>
    </location>
</feature>
<keyword evidence="5 7" id="KW-0131">Cell cycle</keyword>
<organism evidence="12 13">
    <name type="scientific">Nostocoides jenkinsii Ben 74</name>
    <dbReference type="NCBI Taxonomy" id="1193518"/>
    <lineage>
        <taxon>Bacteria</taxon>
        <taxon>Bacillati</taxon>
        <taxon>Actinomycetota</taxon>
        <taxon>Actinomycetes</taxon>
        <taxon>Micrococcales</taxon>
        <taxon>Intrasporangiaceae</taxon>
        <taxon>Nostocoides</taxon>
    </lineage>
</organism>
<evidence type="ECO:0000256" key="7">
    <source>
        <dbReference type="HAMAP-Rule" id="MF_00208"/>
    </source>
</evidence>
<evidence type="ECO:0000256" key="3">
    <source>
        <dbReference type="ARBA" id="ARBA00022960"/>
    </source>
</evidence>
<feature type="binding site" evidence="7">
    <location>
        <position position="407"/>
    </location>
    <ligand>
        <name>meso-2,6-diaminopimelate</name>
        <dbReference type="ChEBI" id="CHEBI:57791"/>
    </ligand>
</feature>
<feature type="domain" description="Mur ligase C-terminal" evidence="10">
    <location>
        <begin position="357"/>
        <end position="490"/>
    </location>
</feature>
<dbReference type="GO" id="GO:0000287">
    <property type="term" value="F:magnesium ion binding"/>
    <property type="evidence" value="ECO:0007669"/>
    <property type="project" value="UniProtKB-UniRule"/>
</dbReference>
<keyword evidence="6 7" id="KW-0961">Cell wall biogenesis/degradation</keyword>
<evidence type="ECO:0000259" key="11">
    <source>
        <dbReference type="Pfam" id="PF08245"/>
    </source>
</evidence>
<name>A0A077MB87_9MICO</name>
<sequence>MAIVVGPRPTSLPPVALADIAEAIGAVVAFSGDEEIDSVGGSTKEISVVVTGVCLDSRRVLPGDLYAALPGAITHGARFAAGAIDRGAVALLTDDAGERLLREAGIAIPMVVVADPRSVLGAVSAQVYATAPAGLALVGITGTNGKTTTAYLLDGALRALGRRTGLIGTVETRVADEVIKSSRTTPEAPDLHALLATMRERDVDTCVMEVSSHALTLHRVDGVIYDVAVFTNLSQDHLDMHRTMDNYFAAKASLFTPERARRAVVCIDDDWGRRLAAQSAIPVVTVGTDSTADYILSSTLDQNFTLSGVNVNLRLTSALPGSFNKTNTALAAVTLLELGYPSADVERAVLTDPHVPGRMERVTPPDSAGLVGVVDYAHTPEAVSAALEALRPQASHLVVVLGAGGDRDQGKRAAMGSAAAAGADIVIVTDDNPRSEDPATIRAALLEGARSVSGSARILEVADRREAIAAAVTEAGAFGPGAVIAVVGKGHETGQEVAGVIEPFDDSVELRSELQAYAAGSPS</sequence>
<evidence type="ECO:0000256" key="8">
    <source>
        <dbReference type="RuleBase" id="RU004135"/>
    </source>
</evidence>
<keyword evidence="7" id="KW-0547">Nucleotide-binding</keyword>
<dbReference type="InterPro" id="IPR036615">
    <property type="entry name" value="Mur_ligase_C_dom_sf"/>
</dbReference>
<feature type="binding site" evidence="7">
    <location>
        <position position="488"/>
    </location>
    <ligand>
        <name>meso-2,6-diaminopimelate</name>
        <dbReference type="ChEBI" id="CHEBI:57791"/>
    </ligand>
</feature>
<feature type="modified residue" description="N6-carboxylysine" evidence="7">
    <location>
        <position position="251"/>
    </location>
</feature>
<dbReference type="AlphaFoldDB" id="A0A077MB87"/>
<reference evidence="12 13" key="1">
    <citation type="journal article" date="2013" name="ISME J.">
        <title>A metabolic model for members of the genus Tetrasphaera involved in enhanced biological phosphorus removal.</title>
        <authorList>
            <person name="Kristiansen R."/>
            <person name="Nguyen H.T.T."/>
            <person name="Saunders A.M."/>
            <person name="Nielsen J.L."/>
            <person name="Wimmer R."/>
            <person name="Le V.Q."/>
            <person name="McIlroy S.J."/>
            <person name="Petrovski S."/>
            <person name="Seviour R.J."/>
            <person name="Calteau A."/>
            <person name="Nielsen K.L."/>
            <person name="Nielsen P.H."/>
        </authorList>
    </citation>
    <scope>NUCLEOTIDE SEQUENCE [LARGE SCALE GENOMIC DNA]</scope>
    <source>
        <strain evidence="12 13">Ben 74</strain>
    </source>
</reference>
<keyword evidence="4 7" id="KW-0573">Peptidoglycan synthesis</keyword>
<feature type="short sequence motif" description="Meso-diaminopimelate recognition motif" evidence="7">
    <location>
        <begin position="431"/>
        <end position="434"/>
    </location>
</feature>
<dbReference type="HAMAP" id="MF_00208">
    <property type="entry name" value="MurE"/>
    <property type="match status" value="1"/>
</dbReference>
<feature type="binding site" evidence="7">
    <location>
        <position position="219"/>
    </location>
    <ligand>
        <name>UDP-N-acetyl-alpha-D-muramoyl-L-alanyl-D-glutamate</name>
        <dbReference type="ChEBI" id="CHEBI:83900"/>
    </ligand>
</feature>
<dbReference type="InterPro" id="IPR000713">
    <property type="entry name" value="Mur_ligase_N"/>
</dbReference>
<comment type="caution">
    <text evidence="12">The sequence shown here is derived from an EMBL/GenBank/DDBJ whole genome shotgun (WGS) entry which is preliminary data.</text>
</comment>
<keyword evidence="2 7" id="KW-0132">Cell division</keyword>
<comment type="catalytic activity">
    <reaction evidence="7">
        <text>UDP-N-acetyl-alpha-D-muramoyl-L-alanyl-D-glutamate + meso-2,6-diaminopimelate + ATP = UDP-N-acetyl-alpha-D-muramoyl-L-alanyl-gamma-D-glutamyl-meso-2,6-diaminopimelate + ADP + phosphate + H(+)</text>
        <dbReference type="Rhea" id="RHEA:23676"/>
        <dbReference type="ChEBI" id="CHEBI:15378"/>
        <dbReference type="ChEBI" id="CHEBI:30616"/>
        <dbReference type="ChEBI" id="CHEBI:43474"/>
        <dbReference type="ChEBI" id="CHEBI:57791"/>
        <dbReference type="ChEBI" id="CHEBI:83900"/>
        <dbReference type="ChEBI" id="CHEBI:83905"/>
        <dbReference type="ChEBI" id="CHEBI:456216"/>
        <dbReference type="EC" id="6.3.2.13"/>
    </reaction>
</comment>
<comment type="cofactor">
    <cofactor evidence="7">
        <name>Mg(2+)</name>
        <dbReference type="ChEBI" id="CHEBI:18420"/>
    </cofactor>
</comment>
<feature type="domain" description="Mur ligase N-terminal catalytic" evidence="9">
    <location>
        <begin position="50"/>
        <end position="125"/>
    </location>
</feature>
<keyword evidence="13" id="KW-1185">Reference proteome</keyword>
<comment type="caution">
    <text evidence="7">Lacks conserved residue(s) required for the propagation of feature annotation.</text>
</comment>
<evidence type="ECO:0000256" key="2">
    <source>
        <dbReference type="ARBA" id="ARBA00022618"/>
    </source>
</evidence>
<dbReference type="GO" id="GO:0005737">
    <property type="term" value="C:cytoplasm"/>
    <property type="evidence" value="ECO:0007669"/>
    <property type="project" value="UniProtKB-SubCell"/>
</dbReference>
<dbReference type="NCBIfam" id="TIGR01085">
    <property type="entry name" value="murE"/>
    <property type="match status" value="1"/>
</dbReference>
<dbReference type="InterPro" id="IPR004101">
    <property type="entry name" value="Mur_ligase_C"/>
</dbReference>
<feature type="binding site" evidence="7">
    <location>
        <begin position="184"/>
        <end position="185"/>
    </location>
    <ligand>
        <name>UDP-N-acetyl-alpha-D-muramoyl-L-alanyl-D-glutamate</name>
        <dbReference type="ChEBI" id="CHEBI:83900"/>
    </ligand>
</feature>
<evidence type="ECO:0000313" key="13">
    <source>
        <dbReference type="Proteomes" id="UP000035720"/>
    </source>
</evidence>
<evidence type="ECO:0000259" key="9">
    <source>
        <dbReference type="Pfam" id="PF01225"/>
    </source>
</evidence>
<dbReference type="Pfam" id="PF01225">
    <property type="entry name" value="Mur_ligase"/>
    <property type="match status" value="1"/>
</dbReference>
<dbReference type="SUPFAM" id="SSF53623">
    <property type="entry name" value="MurD-like peptide ligases, catalytic domain"/>
    <property type="match status" value="1"/>
</dbReference>
<dbReference type="Gene3D" id="3.40.1190.10">
    <property type="entry name" value="Mur-like, catalytic domain"/>
    <property type="match status" value="1"/>
</dbReference>
<feature type="binding site" evidence="7">
    <location>
        <position position="211"/>
    </location>
    <ligand>
        <name>UDP-N-acetyl-alpha-D-muramoyl-L-alanyl-D-glutamate</name>
        <dbReference type="ChEBI" id="CHEBI:83900"/>
    </ligand>
</feature>
<keyword evidence="7" id="KW-0460">Magnesium</keyword>
<dbReference type="InterPro" id="IPR036565">
    <property type="entry name" value="Mur-like_cat_sf"/>
</dbReference>
<keyword evidence="3 7" id="KW-0133">Cell shape</keyword>
<dbReference type="PANTHER" id="PTHR23135">
    <property type="entry name" value="MUR LIGASE FAMILY MEMBER"/>
    <property type="match status" value="1"/>
</dbReference>
<evidence type="ECO:0000256" key="5">
    <source>
        <dbReference type="ARBA" id="ARBA00023306"/>
    </source>
</evidence>
<dbReference type="Gene3D" id="3.90.190.20">
    <property type="entry name" value="Mur ligase, C-terminal domain"/>
    <property type="match status" value="1"/>
</dbReference>
<comment type="function">
    <text evidence="7">Catalyzes the addition of meso-diaminopimelic acid to the nucleotide precursor UDP-N-acetylmuramoyl-L-alanyl-D-glutamate (UMAG) in the biosynthesis of bacterial cell-wall peptidoglycan.</text>
</comment>
<dbReference type="GO" id="GO:0005524">
    <property type="term" value="F:ATP binding"/>
    <property type="evidence" value="ECO:0007669"/>
    <property type="project" value="UniProtKB-UniRule"/>
</dbReference>
<dbReference type="Gene3D" id="3.40.1390.10">
    <property type="entry name" value="MurE/MurF, N-terminal domain"/>
    <property type="match status" value="1"/>
</dbReference>
<dbReference type="InterPro" id="IPR035911">
    <property type="entry name" value="MurE/MurF_N"/>
</dbReference>
<dbReference type="EMBL" id="CAJC01000055">
    <property type="protein sequence ID" value="CCI52127.1"/>
    <property type="molecule type" value="Genomic_DNA"/>
</dbReference>
<dbReference type="GO" id="GO:0051301">
    <property type="term" value="P:cell division"/>
    <property type="evidence" value="ECO:0007669"/>
    <property type="project" value="UniProtKB-KW"/>
</dbReference>
<feature type="binding site" evidence="7">
    <location>
        <begin position="431"/>
        <end position="434"/>
    </location>
    <ligand>
        <name>meso-2,6-diaminopimelate</name>
        <dbReference type="ChEBI" id="CHEBI:57791"/>
    </ligand>
</feature>
<dbReference type="PANTHER" id="PTHR23135:SF4">
    <property type="entry name" value="UDP-N-ACETYLMURAMOYL-L-ALANYL-D-GLUTAMATE--2,6-DIAMINOPIMELATE LIGASE MURE HOMOLOG, CHLOROPLASTIC"/>
    <property type="match status" value="1"/>
</dbReference>
<dbReference type="Proteomes" id="UP000035720">
    <property type="component" value="Unassembled WGS sequence"/>
</dbReference>
<dbReference type="Pfam" id="PF02875">
    <property type="entry name" value="Mur_ligase_C"/>
    <property type="match status" value="1"/>
</dbReference>
<dbReference type="GO" id="GO:0008360">
    <property type="term" value="P:regulation of cell shape"/>
    <property type="evidence" value="ECO:0007669"/>
    <property type="project" value="UniProtKB-KW"/>
</dbReference>
<protein>
    <recommendedName>
        <fullName evidence="7">UDP-N-acetylmuramoyl-L-alanyl-D-glutamate--2,6-diaminopimelate ligase</fullName>
        <ecNumber evidence="7">6.3.2.13</ecNumber>
    </recommendedName>
    <alternativeName>
        <fullName evidence="7">Meso-A2pm-adding enzyme</fullName>
    </alternativeName>
    <alternativeName>
        <fullName evidence="7">Meso-diaminopimelate-adding enzyme</fullName>
    </alternativeName>
    <alternativeName>
        <fullName evidence="7">UDP-MurNAc-L-Ala-D-Glu:meso-diaminopimelate ligase</fullName>
    </alternativeName>
    <alternativeName>
        <fullName evidence="7">UDP-MurNAc-tripeptide synthetase</fullName>
    </alternativeName>
    <alternativeName>
        <fullName evidence="7">UDP-N-acetylmuramyl-tripeptide synthetase</fullName>
    </alternativeName>
</protein>
<dbReference type="UniPathway" id="UPA00219"/>
<dbReference type="InterPro" id="IPR005761">
    <property type="entry name" value="UDP-N-AcMur-Glu-dNH2Pim_ligase"/>
</dbReference>
<feature type="binding site" evidence="7">
    <location>
        <position position="492"/>
    </location>
    <ligand>
        <name>meso-2,6-diaminopimelate</name>
        <dbReference type="ChEBI" id="CHEBI:57791"/>
    </ligand>
</feature>
<evidence type="ECO:0000256" key="1">
    <source>
        <dbReference type="ARBA" id="ARBA00005898"/>
    </source>
</evidence>
<feature type="binding site" evidence="7">
    <location>
        <begin position="142"/>
        <end position="148"/>
    </location>
    <ligand>
        <name>ATP</name>
        <dbReference type="ChEBI" id="CHEBI:30616"/>
    </ligand>
</feature>
<dbReference type="EC" id="6.3.2.13" evidence="7"/>
<comment type="subcellular location">
    <subcellularLocation>
        <location evidence="7 8">Cytoplasm</location>
    </subcellularLocation>
</comment>
<proteinExistence type="inferred from homology"/>
<feature type="binding site" evidence="7">
    <location>
        <position position="57"/>
    </location>
    <ligand>
        <name>UDP-N-acetyl-alpha-D-muramoyl-L-alanyl-D-glutamate</name>
        <dbReference type="ChEBI" id="CHEBI:83900"/>
    </ligand>
</feature>
<evidence type="ECO:0000256" key="4">
    <source>
        <dbReference type="ARBA" id="ARBA00022984"/>
    </source>
</evidence>
<dbReference type="NCBIfam" id="NF001124">
    <property type="entry name" value="PRK00139.1-2"/>
    <property type="match status" value="1"/>
</dbReference>
<comment type="PTM">
    <text evidence="7">Carboxylation is probably crucial for Mg(2+) binding and, consequently, for the gamma-phosphate positioning of ATP.</text>
</comment>
<keyword evidence="7" id="KW-0067">ATP-binding</keyword>
<dbReference type="STRING" id="1193518.BN13_1480001"/>
<dbReference type="GO" id="GO:0009252">
    <property type="term" value="P:peptidoglycan biosynthetic process"/>
    <property type="evidence" value="ECO:0007669"/>
    <property type="project" value="UniProtKB-UniRule"/>
</dbReference>
<dbReference type="GO" id="GO:0071555">
    <property type="term" value="P:cell wall organization"/>
    <property type="evidence" value="ECO:0007669"/>
    <property type="project" value="UniProtKB-KW"/>
</dbReference>
<evidence type="ECO:0000259" key="10">
    <source>
        <dbReference type="Pfam" id="PF02875"/>
    </source>
</evidence>
<dbReference type="InterPro" id="IPR013221">
    <property type="entry name" value="Mur_ligase_cen"/>
</dbReference>
<keyword evidence="7" id="KW-0963">Cytoplasm</keyword>
<evidence type="ECO:0000256" key="6">
    <source>
        <dbReference type="ARBA" id="ARBA00023316"/>
    </source>
</evidence>
<dbReference type="SUPFAM" id="SSF63418">
    <property type="entry name" value="MurE/MurF N-terminal domain"/>
    <property type="match status" value="1"/>
</dbReference>
<dbReference type="GO" id="GO:0008765">
    <property type="term" value="F:UDP-N-acetylmuramoylalanyl-D-glutamate-2,6-diaminopimelate ligase activity"/>
    <property type="evidence" value="ECO:0007669"/>
    <property type="project" value="UniProtKB-UniRule"/>
</dbReference>
<feature type="binding site" evidence="7">
    <location>
        <position position="55"/>
    </location>
    <ligand>
        <name>UDP-N-acetyl-alpha-D-muramoyl-L-alanyl-D-glutamate</name>
        <dbReference type="ChEBI" id="CHEBI:83900"/>
    </ligand>
</feature>
<keyword evidence="7 12" id="KW-0436">Ligase</keyword>
<dbReference type="NCBIfam" id="NF001126">
    <property type="entry name" value="PRK00139.1-4"/>
    <property type="match status" value="1"/>
</dbReference>
<gene>
    <name evidence="7 12" type="primary">murE</name>
    <name evidence="12" type="ORF">BN13_1480001</name>
</gene>
<comment type="similarity">
    <text evidence="1 7">Belongs to the MurCDEF family. MurE subfamily.</text>
</comment>